<evidence type="ECO:0000313" key="2">
    <source>
        <dbReference type="Proteomes" id="UP000600918"/>
    </source>
</evidence>
<dbReference type="EMBL" id="JACSDY010000001">
    <property type="protein sequence ID" value="KAF7439161.1"/>
    <property type="molecule type" value="Genomic_DNA"/>
</dbReference>
<proteinExistence type="predicted"/>
<sequence length="116" mass="13101">MVGSSLIESNQAVPMSQRLCWKCQWKEYGRKRVRGVERSEELAEKSITRRPSSRKCLLTYRQCVNKPNKVPSSALPSSTLSPFLQISTALLSRLGRGGEGNRECINGLYILRTQKT</sequence>
<comment type="caution">
    <text evidence="1">The sequence shown here is derived from an EMBL/GenBank/DDBJ whole genome shotgun (WGS) entry which is preliminary data.</text>
</comment>
<dbReference type="AlphaFoldDB" id="A0A834UGW6"/>
<protein>
    <submittedName>
        <fullName evidence="1">Uncharacterized protein</fullName>
    </submittedName>
</protein>
<gene>
    <name evidence="1" type="ORF">H0235_001552</name>
</gene>
<organism evidence="1 2">
    <name type="scientific">Vespula pensylvanica</name>
    <name type="common">Western yellow jacket</name>
    <name type="synonym">Wasp</name>
    <dbReference type="NCBI Taxonomy" id="30213"/>
    <lineage>
        <taxon>Eukaryota</taxon>
        <taxon>Metazoa</taxon>
        <taxon>Ecdysozoa</taxon>
        <taxon>Arthropoda</taxon>
        <taxon>Hexapoda</taxon>
        <taxon>Insecta</taxon>
        <taxon>Pterygota</taxon>
        <taxon>Neoptera</taxon>
        <taxon>Endopterygota</taxon>
        <taxon>Hymenoptera</taxon>
        <taxon>Apocrita</taxon>
        <taxon>Aculeata</taxon>
        <taxon>Vespoidea</taxon>
        <taxon>Vespidae</taxon>
        <taxon>Vespinae</taxon>
        <taxon>Vespula</taxon>
    </lineage>
</organism>
<reference evidence="1" key="1">
    <citation type="journal article" date="2020" name="G3 (Bethesda)">
        <title>High-Quality Assemblies for Three Invasive Social Wasps from the &lt;i&gt;Vespula&lt;/i&gt; Genus.</title>
        <authorList>
            <person name="Harrop T.W.R."/>
            <person name="Guhlin J."/>
            <person name="McLaughlin G.M."/>
            <person name="Permina E."/>
            <person name="Stockwell P."/>
            <person name="Gilligan J."/>
            <person name="Le Lec M.F."/>
            <person name="Gruber M.A.M."/>
            <person name="Quinn O."/>
            <person name="Lovegrove M."/>
            <person name="Duncan E.J."/>
            <person name="Remnant E.J."/>
            <person name="Van Eeckhoven J."/>
            <person name="Graham B."/>
            <person name="Knapp R.A."/>
            <person name="Langford K.W."/>
            <person name="Kronenberg Z."/>
            <person name="Press M.O."/>
            <person name="Eacker S.M."/>
            <person name="Wilson-Rankin E.E."/>
            <person name="Purcell J."/>
            <person name="Lester P.J."/>
            <person name="Dearden P.K."/>
        </authorList>
    </citation>
    <scope>NUCLEOTIDE SEQUENCE</scope>
    <source>
        <strain evidence="1">Volc-1</strain>
    </source>
</reference>
<evidence type="ECO:0000313" key="1">
    <source>
        <dbReference type="EMBL" id="KAF7439161.1"/>
    </source>
</evidence>
<accession>A0A834UGW6</accession>
<keyword evidence="2" id="KW-1185">Reference proteome</keyword>
<name>A0A834UGW6_VESPE</name>
<dbReference type="Proteomes" id="UP000600918">
    <property type="component" value="Unassembled WGS sequence"/>
</dbReference>